<sequence length="459" mass="50327">MPSSRGPQRKSKAKVPKPPRGSGLNPLGEPAIDQLRIPTEQPQMSYFGFDAHETTPQHDHSYSGTQSASFETTPQHGHSYSSTQSPGFDDQSSWDFFQNQPSFEAPPQGSYPDEHYSFQGATGSTASTSMSDTMLIQRGEIPQTDVMHTVGPARLAKKRGSQRPMPPTPWMAPYPTTRPQIPSTIESSTSQIATSSTYTDSIPTIIVPDATINQTMKGAMKLVTRKLFSLNAMTESLPQCFGPNTTVANFITSKRRGEVANTLSVTCGKVVKFACMGAFHVYRLFPPLYSTTPPVIYQFLGETEEEQLERLKYIWALSGAATFCSLDEQYKIHVQMDPFGGMSGNWKFLAIVKAMDDLTDDKKAEFCRFLHMCIFSFFDMLTTFHADGALAASRSQLVRPTPWLVPTPRPVPACKPVPVPSAPAPAPPHESMPAPGEPTSTPAPFAPKLVSLVLVVKDE</sequence>
<dbReference type="EMBL" id="JABBWM010000048">
    <property type="protein sequence ID" value="KAG2102301.1"/>
    <property type="molecule type" value="Genomic_DNA"/>
</dbReference>
<accession>A0A9P7F2V6</accession>
<evidence type="ECO:0000256" key="1">
    <source>
        <dbReference type="SAM" id="MobiDB-lite"/>
    </source>
</evidence>
<feature type="region of interest" description="Disordered" evidence="1">
    <location>
        <begin position="416"/>
        <end position="443"/>
    </location>
</feature>
<feature type="compositionally biased region" description="Polar residues" evidence="1">
    <location>
        <begin position="62"/>
        <end position="102"/>
    </location>
</feature>
<protein>
    <submittedName>
        <fullName evidence="2">Uncharacterized protein</fullName>
    </submittedName>
</protein>
<organism evidence="2 3">
    <name type="scientific">Suillus discolor</name>
    <dbReference type="NCBI Taxonomy" id="1912936"/>
    <lineage>
        <taxon>Eukaryota</taxon>
        <taxon>Fungi</taxon>
        <taxon>Dikarya</taxon>
        <taxon>Basidiomycota</taxon>
        <taxon>Agaricomycotina</taxon>
        <taxon>Agaricomycetes</taxon>
        <taxon>Agaricomycetidae</taxon>
        <taxon>Boletales</taxon>
        <taxon>Suillineae</taxon>
        <taxon>Suillaceae</taxon>
        <taxon>Suillus</taxon>
    </lineage>
</organism>
<evidence type="ECO:0000313" key="3">
    <source>
        <dbReference type="Proteomes" id="UP000823399"/>
    </source>
</evidence>
<dbReference type="GeneID" id="64704117"/>
<feature type="compositionally biased region" description="Pro residues" evidence="1">
    <location>
        <begin position="416"/>
        <end position="430"/>
    </location>
</feature>
<feature type="region of interest" description="Disordered" evidence="1">
    <location>
        <begin position="155"/>
        <end position="175"/>
    </location>
</feature>
<keyword evidence="3" id="KW-1185">Reference proteome</keyword>
<name>A0A9P7F2V6_9AGAM</name>
<feature type="compositionally biased region" description="Basic residues" evidence="1">
    <location>
        <begin position="7"/>
        <end position="17"/>
    </location>
</feature>
<dbReference type="RefSeq" id="XP_041290167.1">
    <property type="nucleotide sequence ID" value="XM_041441858.1"/>
</dbReference>
<dbReference type="OrthoDB" id="2687854at2759"/>
<dbReference type="Proteomes" id="UP000823399">
    <property type="component" value="Unassembled WGS sequence"/>
</dbReference>
<evidence type="ECO:0000313" key="2">
    <source>
        <dbReference type="EMBL" id="KAG2102301.1"/>
    </source>
</evidence>
<comment type="caution">
    <text evidence="2">The sequence shown here is derived from an EMBL/GenBank/DDBJ whole genome shotgun (WGS) entry which is preliminary data.</text>
</comment>
<gene>
    <name evidence="2" type="ORF">F5147DRAFT_776452</name>
</gene>
<proteinExistence type="predicted"/>
<dbReference type="AlphaFoldDB" id="A0A9P7F2V6"/>
<reference evidence="2" key="1">
    <citation type="journal article" date="2020" name="New Phytol.">
        <title>Comparative genomics reveals dynamic genome evolution in host specialist ectomycorrhizal fungi.</title>
        <authorList>
            <person name="Lofgren L.A."/>
            <person name="Nguyen N.H."/>
            <person name="Vilgalys R."/>
            <person name="Ruytinx J."/>
            <person name="Liao H.L."/>
            <person name="Branco S."/>
            <person name="Kuo A."/>
            <person name="LaButti K."/>
            <person name="Lipzen A."/>
            <person name="Andreopoulos W."/>
            <person name="Pangilinan J."/>
            <person name="Riley R."/>
            <person name="Hundley H."/>
            <person name="Na H."/>
            <person name="Barry K."/>
            <person name="Grigoriev I.V."/>
            <person name="Stajich J.E."/>
            <person name="Kennedy P.G."/>
        </authorList>
    </citation>
    <scope>NUCLEOTIDE SEQUENCE</scope>
    <source>
        <strain evidence="2">FC423</strain>
    </source>
</reference>
<feature type="region of interest" description="Disordered" evidence="1">
    <location>
        <begin position="1"/>
        <end position="127"/>
    </location>
</feature>
<feature type="compositionally biased region" description="Basic and acidic residues" evidence="1">
    <location>
        <begin position="50"/>
        <end position="61"/>
    </location>
</feature>